<evidence type="ECO:0000259" key="6">
    <source>
        <dbReference type="PROSITE" id="PS50076"/>
    </source>
</evidence>
<evidence type="ECO:0000256" key="5">
    <source>
        <dbReference type="ARBA" id="ARBA00023136"/>
    </source>
</evidence>
<dbReference type="PANTHER" id="PTHR24074">
    <property type="entry name" value="CO-CHAPERONE PROTEIN DJLA"/>
    <property type="match status" value="1"/>
</dbReference>
<dbReference type="Gene3D" id="1.10.3680.10">
    <property type="entry name" value="TerB-like"/>
    <property type="match status" value="1"/>
</dbReference>
<evidence type="ECO:0000256" key="4">
    <source>
        <dbReference type="ARBA" id="ARBA00022989"/>
    </source>
</evidence>
<sequence length="269" mass="29721">MSWWGKVVGGAFGFMLGGPLGAVLGAALGHQFDKGLNLADVHGGMGNAFAGVGNRERVQTAFFTALFSVMGHVAKADGRVSADEIAMAKQIMQQMALDESQRKLAIDLFNQGKQDDFDLDGVIQQFRQEAHRRSTILQMYMEILVHAAYADSVLDPAEQRLLERISEMLGFSQTAYQQLHARVQAQRQFHAGGQTASPEAQLKDAYEALGVSESASDTEVKKAYRRLMSQHHPDKLVSKGLPEEMIKLANEKTHEIKAAYETIKKMRKV</sequence>
<evidence type="ECO:0000256" key="1">
    <source>
        <dbReference type="ARBA" id="ARBA00022475"/>
    </source>
</evidence>
<name>A0A3B1BCV0_9ZZZZ</name>
<dbReference type="SUPFAM" id="SSF158682">
    <property type="entry name" value="TerB-like"/>
    <property type="match status" value="1"/>
</dbReference>
<dbReference type="Pfam" id="PF05099">
    <property type="entry name" value="TerB"/>
    <property type="match status" value="1"/>
</dbReference>
<dbReference type="SUPFAM" id="SSF46565">
    <property type="entry name" value="Chaperone J-domain"/>
    <property type="match status" value="1"/>
</dbReference>
<protein>
    <submittedName>
        <fullName evidence="7">DnaJ-like protein DjlA</fullName>
    </submittedName>
</protein>
<dbReference type="CDD" id="cd07316">
    <property type="entry name" value="terB_like_DjlA"/>
    <property type="match status" value="1"/>
</dbReference>
<keyword evidence="1" id="KW-1003">Cell membrane</keyword>
<evidence type="ECO:0000313" key="7">
    <source>
        <dbReference type="EMBL" id="VAX09248.1"/>
    </source>
</evidence>
<keyword evidence="4" id="KW-1133">Transmembrane helix</keyword>
<feature type="domain" description="J" evidence="6">
    <location>
        <begin position="204"/>
        <end position="268"/>
    </location>
</feature>
<dbReference type="Gene3D" id="1.10.287.110">
    <property type="entry name" value="DnaJ domain"/>
    <property type="match status" value="1"/>
</dbReference>
<dbReference type="HAMAP" id="MF_01153">
    <property type="entry name" value="DjlA"/>
    <property type="match status" value="1"/>
</dbReference>
<dbReference type="AlphaFoldDB" id="A0A3B1BCV0"/>
<gene>
    <name evidence="7" type="ORF">MNBD_GAMMA25-2036</name>
</gene>
<dbReference type="InterPro" id="IPR001623">
    <property type="entry name" value="DnaJ_domain"/>
</dbReference>
<evidence type="ECO:0000256" key="2">
    <source>
        <dbReference type="ARBA" id="ARBA00022519"/>
    </source>
</evidence>
<dbReference type="InterPro" id="IPR007791">
    <property type="entry name" value="DjlA_N"/>
</dbReference>
<accession>A0A3B1BCV0</accession>
<dbReference type="PROSITE" id="PS50076">
    <property type="entry name" value="DNAJ_2"/>
    <property type="match status" value="1"/>
</dbReference>
<keyword evidence="3" id="KW-0812">Transmembrane</keyword>
<dbReference type="GO" id="GO:0051087">
    <property type="term" value="F:protein-folding chaperone binding"/>
    <property type="evidence" value="ECO:0007669"/>
    <property type="project" value="InterPro"/>
</dbReference>
<dbReference type="EMBL" id="UOFY01000033">
    <property type="protein sequence ID" value="VAX09248.1"/>
    <property type="molecule type" value="Genomic_DNA"/>
</dbReference>
<dbReference type="InterPro" id="IPR036869">
    <property type="entry name" value="J_dom_sf"/>
</dbReference>
<keyword evidence="5" id="KW-0472">Membrane</keyword>
<proteinExistence type="inferred from homology"/>
<dbReference type="SMART" id="SM00271">
    <property type="entry name" value="DnaJ"/>
    <property type="match status" value="1"/>
</dbReference>
<dbReference type="CDD" id="cd06257">
    <property type="entry name" value="DnaJ"/>
    <property type="match status" value="1"/>
</dbReference>
<reference evidence="7" key="1">
    <citation type="submission" date="2018-06" db="EMBL/GenBank/DDBJ databases">
        <authorList>
            <person name="Zhirakovskaya E."/>
        </authorList>
    </citation>
    <scope>NUCLEOTIDE SEQUENCE</scope>
</reference>
<dbReference type="InterPro" id="IPR023749">
    <property type="entry name" value="DjlA"/>
</dbReference>
<keyword evidence="2" id="KW-0997">Cell inner membrane</keyword>
<dbReference type="NCBIfam" id="NF006948">
    <property type="entry name" value="PRK09430.1"/>
    <property type="match status" value="1"/>
</dbReference>
<dbReference type="InterPro" id="IPR050817">
    <property type="entry name" value="DjlA_DnaK_co-chaperone"/>
</dbReference>
<dbReference type="InterPro" id="IPR029024">
    <property type="entry name" value="TerB-like"/>
</dbReference>
<dbReference type="Pfam" id="PF00226">
    <property type="entry name" value="DnaJ"/>
    <property type="match status" value="1"/>
</dbReference>
<dbReference type="PRINTS" id="PR00625">
    <property type="entry name" value="JDOMAIN"/>
</dbReference>
<evidence type="ECO:0000256" key="3">
    <source>
        <dbReference type="ARBA" id="ARBA00022692"/>
    </source>
</evidence>
<organism evidence="7">
    <name type="scientific">hydrothermal vent metagenome</name>
    <dbReference type="NCBI Taxonomy" id="652676"/>
    <lineage>
        <taxon>unclassified sequences</taxon>
        <taxon>metagenomes</taxon>
        <taxon>ecological metagenomes</taxon>
    </lineage>
</organism>